<protein>
    <recommendedName>
        <fullName evidence="4">Peptidase M12B domain-containing protein</fullName>
    </recommendedName>
</protein>
<comment type="caution">
    <text evidence="2">The sequence shown here is derived from an EMBL/GenBank/DDBJ whole genome shotgun (WGS) entry which is preliminary data.</text>
</comment>
<dbReference type="InterPro" id="IPR024079">
    <property type="entry name" value="MetalloPept_cat_dom_sf"/>
</dbReference>
<keyword evidence="1" id="KW-0645">Protease</keyword>
<dbReference type="Proteomes" id="UP001168990">
    <property type="component" value="Unassembled WGS sequence"/>
</dbReference>
<dbReference type="EMBL" id="JAQQBS010000002">
    <property type="protein sequence ID" value="KAK0171833.1"/>
    <property type="molecule type" value="Genomic_DNA"/>
</dbReference>
<proteinExistence type="predicted"/>
<evidence type="ECO:0000313" key="3">
    <source>
        <dbReference type="Proteomes" id="UP001168990"/>
    </source>
</evidence>
<dbReference type="AlphaFoldDB" id="A0AA39KS36"/>
<evidence type="ECO:0000256" key="1">
    <source>
        <dbReference type="ARBA" id="ARBA00023049"/>
    </source>
</evidence>
<organism evidence="2 3">
    <name type="scientific">Microctonus aethiopoides</name>
    <dbReference type="NCBI Taxonomy" id="144406"/>
    <lineage>
        <taxon>Eukaryota</taxon>
        <taxon>Metazoa</taxon>
        <taxon>Ecdysozoa</taxon>
        <taxon>Arthropoda</taxon>
        <taxon>Hexapoda</taxon>
        <taxon>Insecta</taxon>
        <taxon>Pterygota</taxon>
        <taxon>Neoptera</taxon>
        <taxon>Endopterygota</taxon>
        <taxon>Hymenoptera</taxon>
        <taxon>Apocrita</taxon>
        <taxon>Ichneumonoidea</taxon>
        <taxon>Braconidae</taxon>
        <taxon>Euphorinae</taxon>
        <taxon>Microctonus</taxon>
    </lineage>
</organism>
<sequence>MIKDGETEIHLNFVRTKQLLANEYLPVWIAKGEKQTSCKNTYGTFMRDNIGTFILYHDVEKSSAVVYYKNTKTLHGMIDTRYNISKMPIDECNHGHHVGGQYVQRHEKNMNVHDYFKPLDLSVRRDKSTSNCRETADQYGTSAKRQRLADEKPVIIFYPEILIFVPHDLIEDIQKSHPDNALVTIVRDFIEYFNGVDMLLAKLSTDDIKIHLNIAGIVFEDKSNVFGFMKPIHVPFRRNPSQKIRYLDACSTSNSISDYLKANRDTFPQDSFDFYFIFSNIDVWSTLTKVVVEGISTPNNIYSMRSTTSNEPISGLIVDYHGNPSGHIVAAHEIGHLFDIDHESQNKGYYEGGKQCYAIMQTIGTFCPDCLKWTNQNIEDLQEFAREDKNRCFLLNKPRSLHPHGYPMRTLSRLQQCHCYGYEHWPVTNVRTFDTILNHTAEKEILNCMIKDGKINIHLKFVKTKQLLANEYLPIWTAKAEEEASWRQDPGIAHHNGMIDTRYKISKMPINECNHGHHIGGQYVQRHEENMNVHNYLKQLDPSVRRNKPTLECPKYANNLHEFHEGRQHLHKTSDRKPETIFYPEILIFVPYDLIEYIRNSHPNNALVTIVKNFIEYFNGVDMLLAKLSTDDIKIHLNIAGIVFEERSDVFGFMKSTYVPSDIHPTKKIQYINVKRTTELASVYLKRNINPFPKDSFDFYFIPSRADLWSPSGNIESAGYAKVAHMFTARQILSHKYLPGIIVKYGHSTGYVVAAHEIGHLMFFNHESRLKGHYNRDGQCYAIMKEGGAYCPDCLKWTNQNIEELQKFARYT</sequence>
<evidence type="ECO:0000313" key="2">
    <source>
        <dbReference type="EMBL" id="KAK0171833.1"/>
    </source>
</evidence>
<reference evidence="2" key="2">
    <citation type="submission" date="2023-03" db="EMBL/GenBank/DDBJ databases">
        <authorList>
            <person name="Inwood S.N."/>
            <person name="Skelly J.G."/>
            <person name="Guhlin J."/>
            <person name="Harrop T.W.R."/>
            <person name="Goldson S.G."/>
            <person name="Dearden P.K."/>
        </authorList>
    </citation>
    <scope>NUCLEOTIDE SEQUENCE</scope>
    <source>
        <strain evidence="2">Irish</strain>
        <tissue evidence="2">Whole body</tissue>
    </source>
</reference>
<dbReference type="PANTHER" id="PTHR11905:SF159">
    <property type="entry name" value="ADAM METALLOPROTEASE"/>
    <property type="match status" value="1"/>
</dbReference>
<accession>A0AA39KS36</accession>
<reference evidence="2" key="1">
    <citation type="journal article" date="2023" name="bioRxiv">
        <title>Scaffold-level genome assemblies of two parasitoid biocontrol wasps reveal the parthenogenesis mechanism and an associated novel virus.</title>
        <authorList>
            <person name="Inwood S."/>
            <person name="Skelly J."/>
            <person name="Guhlin J."/>
            <person name="Harrop T."/>
            <person name="Goldson S."/>
            <person name="Dearden P."/>
        </authorList>
    </citation>
    <scope>NUCLEOTIDE SEQUENCE</scope>
    <source>
        <strain evidence="2">Irish</strain>
        <tissue evidence="2">Whole body</tissue>
    </source>
</reference>
<name>A0AA39KS36_9HYME</name>
<dbReference type="GO" id="GO:0008237">
    <property type="term" value="F:metallopeptidase activity"/>
    <property type="evidence" value="ECO:0007669"/>
    <property type="project" value="UniProtKB-KW"/>
</dbReference>
<dbReference type="GO" id="GO:0006509">
    <property type="term" value="P:membrane protein ectodomain proteolysis"/>
    <property type="evidence" value="ECO:0007669"/>
    <property type="project" value="TreeGrafter"/>
</dbReference>
<evidence type="ECO:0008006" key="4">
    <source>
        <dbReference type="Google" id="ProtNLM"/>
    </source>
</evidence>
<keyword evidence="3" id="KW-1185">Reference proteome</keyword>
<keyword evidence="1" id="KW-0378">Hydrolase</keyword>
<dbReference type="SUPFAM" id="SSF55486">
    <property type="entry name" value="Metalloproteases ('zincins'), catalytic domain"/>
    <property type="match status" value="2"/>
</dbReference>
<gene>
    <name evidence="2" type="ORF">PV328_005232</name>
</gene>
<dbReference type="PANTHER" id="PTHR11905">
    <property type="entry name" value="ADAM A DISINTEGRIN AND METALLOPROTEASE DOMAIN"/>
    <property type="match status" value="1"/>
</dbReference>
<keyword evidence="1" id="KW-0482">Metalloprotease</keyword>
<dbReference type="Gene3D" id="3.40.390.10">
    <property type="entry name" value="Collagenase (Catalytic Domain)"/>
    <property type="match status" value="2"/>
</dbReference>